<keyword evidence="3 5" id="KW-0067">ATP-binding</keyword>
<protein>
    <submittedName>
        <fullName evidence="5">High-affinity branched-chain amino acid ABC transporter ATP-binding protein LivG</fullName>
    </submittedName>
</protein>
<dbReference type="InterPro" id="IPR051120">
    <property type="entry name" value="ABC_AA/LPS_Transport"/>
</dbReference>
<dbReference type="PANTHER" id="PTHR45772:SF9">
    <property type="entry name" value="CONSERVED COMPONENT OF ABC TRANSPORTER FOR NATURAL AMINO ACIDS"/>
    <property type="match status" value="1"/>
</dbReference>
<dbReference type="AlphaFoldDB" id="A0A154BSH7"/>
<dbReference type="PROSITE" id="PS50893">
    <property type="entry name" value="ABC_TRANSPORTER_2"/>
    <property type="match status" value="1"/>
</dbReference>
<evidence type="ECO:0000313" key="5">
    <source>
        <dbReference type="EMBL" id="KYZ76964.1"/>
    </source>
</evidence>
<gene>
    <name evidence="5" type="primary">livG</name>
    <name evidence="5" type="ORF">AXX12_02135</name>
</gene>
<dbReference type="Pfam" id="PF00005">
    <property type="entry name" value="ABC_tran"/>
    <property type="match status" value="1"/>
</dbReference>
<dbReference type="InterPro" id="IPR027417">
    <property type="entry name" value="P-loop_NTPase"/>
</dbReference>
<dbReference type="STRING" id="1794912.AXX12_02135"/>
<dbReference type="Proteomes" id="UP000076268">
    <property type="component" value="Unassembled WGS sequence"/>
</dbReference>
<accession>A0A154BSH7</accession>
<evidence type="ECO:0000256" key="2">
    <source>
        <dbReference type="ARBA" id="ARBA00022741"/>
    </source>
</evidence>
<evidence type="ECO:0000313" key="6">
    <source>
        <dbReference type="Proteomes" id="UP000076268"/>
    </source>
</evidence>
<dbReference type="RefSeq" id="WP_066238423.1">
    <property type="nucleotide sequence ID" value="NZ_LSGP01000013.1"/>
</dbReference>
<dbReference type="GO" id="GO:0005524">
    <property type="term" value="F:ATP binding"/>
    <property type="evidence" value="ECO:0007669"/>
    <property type="project" value="UniProtKB-KW"/>
</dbReference>
<dbReference type="FunFam" id="3.40.50.300:FF:000421">
    <property type="entry name" value="Branched-chain amino acid ABC transporter ATP-binding protein"/>
    <property type="match status" value="1"/>
</dbReference>
<evidence type="ECO:0000256" key="1">
    <source>
        <dbReference type="ARBA" id="ARBA00022448"/>
    </source>
</evidence>
<evidence type="ECO:0000256" key="3">
    <source>
        <dbReference type="ARBA" id="ARBA00022840"/>
    </source>
</evidence>
<evidence type="ECO:0000259" key="4">
    <source>
        <dbReference type="PROSITE" id="PS50893"/>
    </source>
</evidence>
<keyword evidence="2" id="KW-0547">Nucleotide-binding</keyword>
<comment type="caution">
    <text evidence="5">The sequence shown here is derived from an EMBL/GenBank/DDBJ whole genome shotgun (WGS) entry which is preliminary data.</text>
</comment>
<feature type="domain" description="ABC transporter" evidence="4">
    <location>
        <begin position="4"/>
        <end position="252"/>
    </location>
</feature>
<proteinExistence type="predicted"/>
<name>A0A154BSH7_ANASB</name>
<sequence length="259" mass="28991">MIRLEAQHISKSFGGVKAVQDFSFQLNQHEIVSIIGPNGAGKTTAFNLLTGVYEIDSGKILLDGQDITGLQQHQIAKAGIARTFQNIRLFKGLNVIENVMTAADPLSSYNLFDAIISSRRKQSREAEVRELSRNYLKTVGLTGYENEKPENLSYGLQRKLEIARALATQPKVLLLDEPAAGLNPSEVRDFISLVRELRDEFQFSIVIIEHRMEVIMELSKRIYVLNFGKLLASGTPDEIRNNKEVLEAYIGEEDPACLL</sequence>
<dbReference type="GO" id="GO:0005886">
    <property type="term" value="C:plasma membrane"/>
    <property type="evidence" value="ECO:0007669"/>
    <property type="project" value="TreeGrafter"/>
</dbReference>
<keyword evidence="1" id="KW-0813">Transport</keyword>
<dbReference type="OrthoDB" id="9779136at2"/>
<dbReference type="SUPFAM" id="SSF52540">
    <property type="entry name" value="P-loop containing nucleoside triphosphate hydrolases"/>
    <property type="match status" value="1"/>
</dbReference>
<organism evidence="5 6">
    <name type="scientific">Anaerosporomusa subterranea</name>
    <dbReference type="NCBI Taxonomy" id="1794912"/>
    <lineage>
        <taxon>Bacteria</taxon>
        <taxon>Bacillati</taxon>
        <taxon>Bacillota</taxon>
        <taxon>Negativicutes</taxon>
        <taxon>Acetonemataceae</taxon>
        <taxon>Anaerosporomusa</taxon>
    </lineage>
</organism>
<dbReference type="Gene3D" id="3.40.50.300">
    <property type="entry name" value="P-loop containing nucleotide triphosphate hydrolases"/>
    <property type="match status" value="1"/>
</dbReference>
<dbReference type="CDD" id="cd03219">
    <property type="entry name" value="ABC_Mj1267_LivG_branched"/>
    <property type="match status" value="1"/>
</dbReference>
<dbReference type="InterPro" id="IPR003593">
    <property type="entry name" value="AAA+_ATPase"/>
</dbReference>
<dbReference type="PANTHER" id="PTHR45772">
    <property type="entry name" value="CONSERVED COMPONENT OF ABC TRANSPORTER FOR NATURAL AMINO ACIDS-RELATED"/>
    <property type="match status" value="1"/>
</dbReference>
<dbReference type="InterPro" id="IPR003439">
    <property type="entry name" value="ABC_transporter-like_ATP-bd"/>
</dbReference>
<dbReference type="EMBL" id="LSGP01000013">
    <property type="protein sequence ID" value="KYZ76964.1"/>
    <property type="molecule type" value="Genomic_DNA"/>
</dbReference>
<dbReference type="GO" id="GO:0016887">
    <property type="term" value="F:ATP hydrolysis activity"/>
    <property type="evidence" value="ECO:0007669"/>
    <property type="project" value="InterPro"/>
</dbReference>
<reference evidence="5 6" key="1">
    <citation type="submission" date="2016-02" db="EMBL/GenBank/DDBJ databases">
        <title>Anaerosporomusa subterraneum gen. nov., sp. nov., a spore-forming obligate anaerobe isolated from saprolite.</title>
        <authorList>
            <person name="Choi J.K."/>
            <person name="Shah M."/>
            <person name="Yee N."/>
        </authorList>
    </citation>
    <scope>NUCLEOTIDE SEQUENCE [LARGE SCALE GENOMIC DNA]</scope>
    <source>
        <strain evidence="5 6">RU4</strain>
    </source>
</reference>
<dbReference type="InterPro" id="IPR032823">
    <property type="entry name" value="BCA_ABC_TP_C"/>
</dbReference>
<dbReference type="SMART" id="SM00382">
    <property type="entry name" value="AAA"/>
    <property type="match status" value="1"/>
</dbReference>
<keyword evidence="6" id="KW-1185">Reference proteome</keyword>
<dbReference type="Pfam" id="PF12399">
    <property type="entry name" value="BCA_ABC_TP_C"/>
    <property type="match status" value="1"/>
</dbReference>